<evidence type="ECO:0000313" key="1">
    <source>
        <dbReference type="EMBL" id="RZB28895.1"/>
    </source>
</evidence>
<sequence>MCVPEIVGTISKGIEVTLDKDELSLVGAVKEKVEQYRKRKNELLKDSGILTTLGNKAWIMHSNTFLRKHSSMFDQMPDFWKNEPC</sequence>
<name>A0A8B3RZ25_9EURY</name>
<dbReference type="Proteomes" id="UP000291831">
    <property type="component" value="Unassembled WGS sequence"/>
</dbReference>
<dbReference type="EMBL" id="RPGO01000033">
    <property type="protein sequence ID" value="RZB28895.1"/>
    <property type="molecule type" value="Genomic_DNA"/>
</dbReference>
<organism evidence="1 2">
    <name type="scientific">Candidatus Argoarchaeum ethanivorans</name>
    <dbReference type="NCBI Taxonomy" id="2608793"/>
    <lineage>
        <taxon>Archaea</taxon>
        <taxon>Methanobacteriati</taxon>
        <taxon>Methanobacteriota</taxon>
        <taxon>Stenosarchaea group</taxon>
        <taxon>Methanomicrobia</taxon>
        <taxon>Methanosarcinales</taxon>
        <taxon>Methanosarcinales incertae sedis</taxon>
        <taxon>GOM Arc I cluster</taxon>
        <taxon>Candidatus Argoarchaeum</taxon>
    </lineage>
</organism>
<evidence type="ECO:0000313" key="2">
    <source>
        <dbReference type="Proteomes" id="UP000291831"/>
    </source>
</evidence>
<protein>
    <submittedName>
        <fullName evidence="1">Uncharacterized protein</fullName>
    </submittedName>
</protein>
<reference evidence="2" key="1">
    <citation type="submission" date="2019-01" db="EMBL/GenBank/DDBJ databases">
        <title>Anaerobic oxidation of ethane by archaea from a marine hydrocarbon seep.</title>
        <authorList>
            <person name="Musat F."/>
        </authorList>
    </citation>
    <scope>NUCLEOTIDE SEQUENCE [LARGE SCALE GENOMIC DNA]</scope>
</reference>
<dbReference type="AlphaFoldDB" id="A0A8B3RZ25"/>
<proteinExistence type="predicted"/>
<accession>A0A8B3RZ25</accession>
<comment type="caution">
    <text evidence="1">The sequence shown here is derived from an EMBL/GenBank/DDBJ whole genome shotgun (WGS) entry which is preliminary data.</text>
</comment>
<gene>
    <name evidence="1" type="ORF">AEth_01499</name>
</gene>